<proteinExistence type="predicted"/>
<comment type="caution">
    <text evidence="2">The sequence shown here is derived from an EMBL/GenBank/DDBJ whole genome shotgun (WGS) entry which is preliminary data.</text>
</comment>
<dbReference type="Proteomes" id="UP001549106">
    <property type="component" value="Unassembled WGS sequence"/>
</dbReference>
<gene>
    <name evidence="2" type="ORF">ABID24_001959</name>
</gene>
<accession>A0ABV2M2P7</accession>
<keyword evidence="3" id="KW-1185">Reference proteome</keyword>
<organism evidence="2 3">
    <name type="scientific">Blautia caecimuris</name>
    <dbReference type="NCBI Taxonomy" id="1796615"/>
    <lineage>
        <taxon>Bacteria</taxon>
        <taxon>Bacillati</taxon>
        <taxon>Bacillota</taxon>
        <taxon>Clostridia</taxon>
        <taxon>Lachnospirales</taxon>
        <taxon>Lachnospiraceae</taxon>
        <taxon>Blautia</taxon>
    </lineage>
</organism>
<evidence type="ECO:0000313" key="2">
    <source>
        <dbReference type="EMBL" id="MET3750706.1"/>
    </source>
</evidence>
<dbReference type="EMBL" id="JBEPMJ010000013">
    <property type="protein sequence ID" value="MET3750706.1"/>
    <property type="molecule type" value="Genomic_DNA"/>
</dbReference>
<protein>
    <submittedName>
        <fullName evidence="2">Uncharacterized protein</fullName>
    </submittedName>
</protein>
<evidence type="ECO:0000256" key="1">
    <source>
        <dbReference type="SAM" id="MobiDB-lite"/>
    </source>
</evidence>
<reference evidence="2 3" key="1">
    <citation type="submission" date="2024-06" db="EMBL/GenBank/DDBJ databases">
        <title>Genomic Encyclopedia of Type Strains, Phase IV (KMG-IV): sequencing the most valuable type-strain genomes for metagenomic binning, comparative biology and taxonomic classification.</title>
        <authorList>
            <person name="Goeker M."/>
        </authorList>
    </citation>
    <scope>NUCLEOTIDE SEQUENCE [LARGE SCALE GENOMIC DNA]</scope>
    <source>
        <strain evidence="2 3">DSM 29492</strain>
    </source>
</reference>
<sequence length="37" mass="4291">MKAAEKRGRARYNTGNRLPGCYPGLQEERSYYEPTAR</sequence>
<name>A0ABV2M2P7_9FIRM</name>
<evidence type="ECO:0000313" key="3">
    <source>
        <dbReference type="Proteomes" id="UP001549106"/>
    </source>
</evidence>
<feature type="region of interest" description="Disordered" evidence="1">
    <location>
        <begin position="1"/>
        <end position="37"/>
    </location>
</feature>
<feature type="compositionally biased region" description="Basic and acidic residues" evidence="1">
    <location>
        <begin position="26"/>
        <end position="37"/>
    </location>
</feature>